<name>B0CQA2_LACBS</name>
<dbReference type="HOGENOM" id="CLU_064131_0_0_1"/>
<keyword evidence="1" id="KW-0472">Membrane</keyword>
<protein>
    <submittedName>
        <fullName evidence="2">Predicted protein</fullName>
    </submittedName>
</protein>
<evidence type="ECO:0000256" key="1">
    <source>
        <dbReference type="SAM" id="Phobius"/>
    </source>
</evidence>
<organism evidence="3">
    <name type="scientific">Laccaria bicolor (strain S238N-H82 / ATCC MYA-4686)</name>
    <name type="common">Bicoloured deceiver</name>
    <name type="synonym">Laccaria laccata var. bicolor</name>
    <dbReference type="NCBI Taxonomy" id="486041"/>
    <lineage>
        <taxon>Eukaryota</taxon>
        <taxon>Fungi</taxon>
        <taxon>Dikarya</taxon>
        <taxon>Basidiomycota</taxon>
        <taxon>Agaricomycotina</taxon>
        <taxon>Agaricomycetes</taxon>
        <taxon>Agaricomycetidae</taxon>
        <taxon>Agaricales</taxon>
        <taxon>Agaricineae</taxon>
        <taxon>Hydnangiaceae</taxon>
        <taxon>Laccaria</taxon>
    </lineage>
</organism>
<dbReference type="OrthoDB" id="3245306at2759"/>
<proteinExistence type="predicted"/>
<dbReference type="RefSeq" id="XP_001874376.1">
    <property type="nucleotide sequence ID" value="XM_001874341.1"/>
</dbReference>
<gene>
    <name evidence="2" type="ORF">LACBIDRAFT_291932</name>
</gene>
<dbReference type="AlphaFoldDB" id="B0CQA2"/>
<dbReference type="Proteomes" id="UP000001194">
    <property type="component" value="Unassembled WGS sequence"/>
</dbReference>
<feature type="transmembrane region" description="Helical" evidence="1">
    <location>
        <begin position="243"/>
        <end position="263"/>
    </location>
</feature>
<dbReference type="KEGG" id="lbc:LACBIDRAFT_291932"/>
<dbReference type="InParanoid" id="B0CQA2"/>
<accession>B0CQA2</accession>
<keyword evidence="1" id="KW-0812">Transmembrane</keyword>
<feature type="transmembrane region" description="Helical" evidence="1">
    <location>
        <begin position="121"/>
        <end position="139"/>
    </location>
</feature>
<feature type="transmembrane region" description="Helical" evidence="1">
    <location>
        <begin position="160"/>
        <end position="183"/>
    </location>
</feature>
<feature type="transmembrane region" description="Helical" evidence="1">
    <location>
        <begin position="189"/>
        <end position="213"/>
    </location>
</feature>
<evidence type="ECO:0000313" key="2">
    <source>
        <dbReference type="EMBL" id="EDR16168.1"/>
    </source>
</evidence>
<dbReference type="GeneID" id="6069882"/>
<dbReference type="EMBL" id="DS547091">
    <property type="protein sequence ID" value="EDR16168.1"/>
    <property type="molecule type" value="Genomic_DNA"/>
</dbReference>
<keyword evidence="1" id="KW-1133">Transmembrane helix</keyword>
<evidence type="ECO:0000313" key="3">
    <source>
        <dbReference type="Proteomes" id="UP000001194"/>
    </source>
</evidence>
<reference evidence="2 3" key="1">
    <citation type="journal article" date="2008" name="Nature">
        <title>The genome of Laccaria bicolor provides insights into mycorrhizal symbiosis.</title>
        <authorList>
            <person name="Martin F."/>
            <person name="Aerts A."/>
            <person name="Ahren D."/>
            <person name="Brun A."/>
            <person name="Danchin E.G.J."/>
            <person name="Duchaussoy F."/>
            <person name="Gibon J."/>
            <person name="Kohler A."/>
            <person name="Lindquist E."/>
            <person name="Pereda V."/>
            <person name="Salamov A."/>
            <person name="Shapiro H.J."/>
            <person name="Wuyts J."/>
            <person name="Blaudez D."/>
            <person name="Buee M."/>
            <person name="Brokstein P."/>
            <person name="Canbaeck B."/>
            <person name="Cohen D."/>
            <person name="Courty P.E."/>
            <person name="Coutinho P.M."/>
            <person name="Delaruelle C."/>
            <person name="Detter J.C."/>
            <person name="Deveau A."/>
            <person name="DiFazio S."/>
            <person name="Duplessis S."/>
            <person name="Fraissinet-Tachet L."/>
            <person name="Lucic E."/>
            <person name="Frey-Klett P."/>
            <person name="Fourrey C."/>
            <person name="Feussner I."/>
            <person name="Gay G."/>
            <person name="Grimwood J."/>
            <person name="Hoegger P.J."/>
            <person name="Jain P."/>
            <person name="Kilaru S."/>
            <person name="Labbe J."/>
            <person name="Lin Y.C."/>
            <person name="Legue V."/>
            <person name="Le Tacon F."/>
            <person name="Marmeisse R."/>
            <person name="Melayah D."/>
            <person name="Montanini B."/>
            <person name="Muratet M."/>
            <person name="Nehls U."/>
            <person name="Niculita-Hirzel H."/>
            <person name="Oudot-Le Secq M.P."/>
            <person name="Peter M."/>
            <person name="Quesneville H."/>
            <person name="Rajashekar B."/>
            <person name="Reich M."/>
            <person name="Rouhier N."/>
            <person name="Schmutz J."/>
            <person name="Yin T."/>
            <person name="Chalot M."/>
            <person name="Henrissat B."/>
            <person name="Kuees U."/>
            <person name="Lucas S."/>
            <person name="Van de Peer Y."/>
            <person name="Podila G.K."/>
            <person name="Polle A."/>
            <person name="Pukkila P.J."/>
            <person name="Richardson P.M."/>
            <person name="Rouze P."/>
            <person name="Sanders I.R."/>
            <person name="Stajich J.E."/>
            <person name="Tunlid A."/>
            <person name="Tuskan G."/>
            <person name="Grigoriev I.V."/>
        </authorList>
    </citation>
    <scope>NUCLEOTIDE SEQUENCE [LARGE SCALE GENOMIC DNA]</scope>
    <source>
        <strain evidence="3">S238N-H82 / ATCC MYA-4686</strain>
    </source>
</reference>
<feature type="transmembrane region" description="Helical" evidence="1">
    <location>
        <begin position="283"/>
        <end position="303"/>
    </location>
</feature>
<sequence>MEFRYWSFMEAHPAHTALPAKARSEAMDVLTWAWTDRLLPSHRAIPSPFSQDECQELMTLLRSFNTDKHDDLGIQTRIVSRILLRVARWRQTYFRPNKPLPKDVSGGRLQLPTRSRPFRRVILDFVVSCICLGVPYLFLERSRNSRIDEESGMRNAGPALVIGACTCLVAAIVLSASVTFLSLPGLDSIARIAGFVAILFASFSMASTLVAIFRHKADMDTISHLGGEGLVITRRTLVMSLPIVFLAYSIIGFITGIVLYSIRGVTFVDPHLTQSHFGDYTKWTVTGLGGALAGILTMSLLLLRR</sequence>
<keyword evidence="3" id="KW-1185">Reference proteome</keyword>
<dbReference type="STRING" id="486041.B0CQA2"/>